<evidence type="ECO:0000313" key="4">
    <source>
        <dbReference type="RefSeq" id="XP_034098448.1"/>
    </source>
</evidence>
<dbReference type="AlphaFoldDB" id="A0A6P8WGM9"/>
<protein>
    <submittedName>
        <fullName evidence="4">Serine protease inhibitor dipetalogastin</fullName>
    </submittedName>
</protein>
<feature type="domain" description="Kazal-like" evidence="2">
    <location>
        <begin position="25"/>
        <end position="76"/>
    </location>
</feature>
<dbReference type="SMART" id="SM00280">
    <property type="entry name" value="KAZAL"/>
    <property type="match status" value="1"/>
</dbReference>
<keyword evidence="3" id="KW-1185">Reference proteome</keyword>
<dbReference type="PROSITE" id="PS00282">
    <property type="entry name" value="KAZAL_1"/>
    <property type="match status" value="1"/>
</dbReference>
<dbReference type="Pfam" id="PF00050">
    <property type="entry name" value="Kazal_1"/>
    <property type="match status" value="1"/>
</dbReference>
<dbReference type="CDD" id="cd00104">
    <property type="entry name" value="KAZAL_FS"/>
    <property type="match status" value="1"/>
</dbReference>
<dbReference type="Gene3D" id="3.30.60.30">
    <property type="match status" value="1"/>
</dbReference>
<proteinExistence type="predicted"/>
<organism evidence="3 4">
    <name type="scientific">Drosophila albomicans</name>
    <name type="common">Fruit fly</name>
    <dbReference type="NCBI Taxonomy" id="7291"/>
    <lineage>
        <taxon>Eukaryota</taxon>
        <taxon>Metazoa</taxon>
        <taxon>Ecdysozoa</taxon>
        <taxon>Arthropoda</taxon>
        <taxon>Hexapoda</taxon>
        <taxon>Insecta</taxon>
        <taxon>Pterygota</taxon>
        <taxon>Neoptera</taxon>
        <taxon>Endopterygota</taxon>
        <taxon>Diptera</taxon>
        <taxon>Brachycera</taxon>
        <taxon>Muscomorpha</taxon>
        <taxon>Ephydroidea</taxon>
        <taxon>Drosophilidae</taxon>
        <taxon>Drosophila</taxon>
    </lineage>
</organism>
<feature type="signal peptide" evidence="1">
    <location>
        <begin position="1"/>
        <end position="19"/>
    </location>
</feature>
<keyword evidence="1" id="KW-0732">Signal</keyword>
<dbReference type="InterPro" id="IPR002350">
    <property type="entry name" value="Kazal_dom"/>
</dbReference>
<accession>A0A6P8WGM9</accession>
<dbReference type="PROSITE" id="PS51465">
    <property type="entry name" value="KAZAL_2"/>
    <property type="match status" value="1"/>
</dbReference>
<dbReference type="RefSeq" id="XP_034098448.1">
    <property type="nucleotide sequence ID" value="XM_034242557.2"/>
</dbReference>
<gene>
    <name evidence="4" type="primary">LOC117563969</name>
</gene>
<sequence length="76" mass="8703">MKFLGLLLLALCLVMVIFAEEIEKTEKQPICPCSRNLDPVCGSNFQSYNNRCLFECARRSFERQGRSLQLLRSGNC</sequence>
<keyword evidence="4" id="KW-0646">Protease inhibitor</keyword>
<dbReference type="InterPro" id="IPR036058">
    <property type="entry name" value="Kazal_dom_sf"/>
</dbReference>
<dbReference type="Proteomes" id="UP000515160">
    <property type="component" value="Chromosome 2L"/>
</dbReference>
<name>A0A6P8WGM9_DROAB</name>
<evidence type="ECO:0000259" key="2">
    <source>
        <dbReference type="PROSITE" id="PS51465"/>
    </source>
</evidence>
<evidence type="ECO:0000256" key="1">
    <source>
        <dbReference type="SAM" id="SignalP"/>
    </source>
</evidence>
<dbReference type="OrthoDB" id="88467at2759"/>
<dbReference type="GO" id="GO:0004867">
    <property type="term" value="F:serine-type endopeptidase inhibitor activity"/>
    <property type="evidence" value="ECO:0007669"/>
    <property type="project" value="UniProtKB-KW"/>
</dbReference>
<keyword evidence="4" id="KW-0722">Serine protease inhibitor</keyword>
<feature type="chain" id="PRO_5028102968" evidence="1">
    <location>
        <begin position="20"/>
        <end position="76"/>
    </location>
</feature>
<evidence type="ECO:0000313" key="3">
    <source>
        <dbReference type="Proteomes" id="UP000515160"/>
    </source>
</evidence>
<dbReference type="SUPFAM" id="SSF100895">
    <property type="entry name" value="Kazal-type serine protease inhibitors"/>
    <property type="match status" value="1"/>
</dbReference>
<reference evidence="4" key="1">
    <citation type="submission" date="2025-08" db="UniProtKB">
        <authorList>
            <consortium name="RefSeq"/>
        </authorList>
    </citation>
    <scope>IDENTIFICATION</scope>
    <source>
        <strain evidence="4">15112-1751.03</strain>
        <tissue evidence="4">Whole Adult</tissue>
    </source>
</reference>
<dbReference type="GeneID" id="117563969"/>